<evidence type="ECO:0000256" key="1">
    <source>
        <dbReference type="SAM" id="MobiDB-lite"/>
    </source>
</evidence>
<dbReference type="RefSeq" id="XP_004034731.1">
    <property type="nucleotide sequence ID" value="XM_004034683.1"/>
</dbReference>
<keyword evidence="2" id="KW-0808">Transferase</keyword>
<keyword evidence="3" id="KW-1185">Reference proteome</keyword>
<dbReference type="GO" id="GO:0003964">
    <property type="term" value="F:RNA-directed DNA polymerase activity"/>
    <property type="evidence" value="ECO:0007669"/>
    <property type="project" value="UniProtKB-EC"/>
</dbReference>
<accession>G0QU64</accession>
<evidence type="ECO:0000313" key="3">
    <source>
        <dbReference type="Proteomes" id="UP000008983"/>
    </source>
</evidence>
<dbReference type="GO" id="GO:0006281">
    <property type="term" value="P:DNA repair"/>
    <property type="evidence" value="ECO:0007669"/>
    <property type="project" value="TreeGrafter"/>
</dbReference>
<evidence type="ECO:0000313" key="2">
    <source>
        <dbReference type="EMBL" id="EGR31245.1"/>
    </source>
</evidence>
<dbReference type="Proteomes" id="UP000008983">
    <property type="component" value="Unassembled WGS sequence"/>
</dbReference>
<organism evidence="2 3">
    <name type="scientific">Ichthyophthirius multifiliis</name>
    <name type="common">White spot disease agent</name>
    <name type="synonym">Ich</name>
    <dbReference type="NCBI Taxonomy" id="5932"/>
    <lineage>
        <taxon>Eukaryota</taxon>
        <taxon>Sar</taxon>
        <taxon>Alveolata</taxon>
        <taxon>Ciliophora</taxon>
        <taxon>Intramacronucleata</taxon>
        <taxon>Oligohymenophorea</taxon>
        <taxon>Hymenostomatida</taxon>
        <taxon>Ophryoglenina</taxon>
        <taxon>Ichthyophthirius</taxon>
    </lineage>
</organism>
<dbReference type="OrthoDB" id="310853at2759"/>
<dbReference type="GO" id="GO:0000076">
    <property type="term" value="P:DNA replication checkpoint signaling"/>
    <property type="evidence" value="ECO:0007669"/>
    <property type="project" value="TreeGrafter"/>
</dbReference>
<feature type="region of interest" description="Disordered" evidence="1">
    <location>
        <begin position="87"/>
        <end position="148"/>
    </location>
</feature>
<dbReference type="InterPro" id="IPR044998">
    <property type="entry name" value="Timeless"/>
</dbReference>
<dbReference type="AlphaFoldDB" id="G0QU64"/>
<protein>
    <submittedName>
        <fullName evidence="2">Yip1 domain protein</fullName>
        <ecNumber evidence="2">2.7.7.49</ecNumber>
    </submittedName>
</protein>
<dbReference type="GO" id="GO:0043111">
    <property type="term" value="P:replication fork arrest"/>
    <property type="evidence" value="ECO:0007669"/>
    <property type="project" value="TreeGrafter"/>
</dbReference>
<dbReference type="InParanoid" id="G0QU64"/>
<dbReference type="EMBL" id="GL983901">
    <property type="protein sequence ID" value="EGR31245.1"/>
    <property type="molecule type" value="Genomic_DNA"/>
</dbReference>
<feature type="compositionally biased region" description="Acidic residues" evidence="1">
    <location>
        <begin position="87"/>
        <end position="100"/>
    </location>
</feature>
<dbReference type="GeneID" id="14907375"/>
<keyword evidence="2" id="KW-0548">Nucleotidyltransferase</keyword>
<dbReference type="OMA" id="RQFERVE"/>
<dbReference type="EC" id="2.7.7.49" evidence="2"/>
<dbReference type="PANTHER" id="PTHR22940:SF4">
    <property type="entry name" value="PROTEIN TIMELESS HOMOLOG"/>
    <property type="match status" value="1"/>
</dbReference>
<dbReference type="STRING" id="857967.G0QU64"/>
<sequence>MQNIFHHDIIKALRIGFEFCKKGLLEDQILKCLLRLIIGFFDLLEGFSKGKVLTLQTNKQVRKKKKKEKKNAKRKTQQQEVEELNDFIEKDEQDDEEGDFLPDGQKQKKKKKIEESQEQESQIQHENQEDEDDEEDEDEDEDDDTPQFQERKYTLQSEFAMLADYSIIDKVLYLINDEKILYNSPEVNESVFKYLNKIQTLLQAEWLFYQVDFLWVIQSVLSNKEVNMRIEHKKLVDFFKKIVNKLFVKIEENKLLVVEMLFRFTDFQLKNSILSNYQDIESKQNNELIETALEDDNDILEEQSKKWTEVEDRALIYNYETFKNLENCYEQLCLILNGFRSYDKQPLDVKKRIKYFKLHKNKFTAEAIFKDIYQNSKVLQQYNYNNYIIKKKVSVEKAIYKLIKMIQNKDEYKINFTLDEFKLFIEQIFINFKEYLFYFEEFFKKKKIFYFKTQIKKKRISIIY</sequence>
<reference evidence="2 3" key="1">
    <citation type="submission" date="2011-07" db="EMBL/GenBank/DDBJ databases">
        <authorList>
            <person name="Coyne R."/>
            <person name="Brami D."/>
            <person name="Johnson J."/>
            <person name="Hostetler J."/>
            <person name="Hannick L."/>
            <person name="Clark T."/>
            <person name="Cassidy-Hanley D."/>
            <person name="Inman J."/>
        </authorList>
    </citation>
    <scope>NUCLEOTIDE SEQUENCE [LARGE SCALE GENOMIC DNA]</scope>
    <source>
        <strain evidence="2 3">G5</strain>
    </source>
</reference>
<dbReference type="GO" id="GO:0003677">
    <property type="term" value="F:DNA binding"/>
    <property type="evidence" value="ECO:0007669"/>
    <property type="project" value="TreeGrafter"/>
</dbReference>
<dbReference type="eggNOG" id="ENOG502SMVP">
    <property type="taxonomic scope" value="Eukaryota"/>
</dbReference>
<dbReference type="PANTHER" id="PTHR22940">
    <property type="entry name" value="TIMEOUT/TIMELESS-2"/>
    <property type="match status" value="1"/>
</dbReference>
<dbReference type="GO" id="GO:0031298">
    <property type="term" value="C:replication fork protection complex"/>
    <property type="evidence" value="ECO:0007669"/>
    <property type="project" value="TreeGrafter"/>
</dbReference>
<gene>
    <name evidence="2" type="ORF">IMG5_115050</name>
</gene>
<feature type="compositionally biased region" description="Acidic residues" evidence="1">
    <location>
        <begin position="128"/>
        <end position="145"/>
    </location>
</feature>
<name>G0QU64_ICHMU</name>
<proteinExistence type="predicted"/>